<evidence type="ECO:0000313" key="2">
    <source>
        <dbReference type="EMBL" id="GHH01054.1"/>
    </source>
</evidence>
<gene>
    <name evidence="2" type="ORF">GCM10017790_00720</name>
</gene>
<dbReference type="Pfam" id="PF03995">
    <property type="entry name" value="Inhibitor_I36"/>
    <property type="match status" value="1"/>
</dbReference>
<sequence>MSWSDAKSVKASLRAPGSLKEAFTDRRYRRYAPVESGKAPAQGGKPMTRKYRLMTLLAAGIALAGTVVAPATAMAAPSCTSDLCLWSGINYTGTKSTAGYFDKNTHCYPDKHYNSAVSRTGYSIRMYNGSSCNGPSFILGPGKQVAKTKFVVHSFRRA</sequence>
<comment type="caution">
    <text evidence="2">The sequence shown here is derived from an EMBL/GenBank/DDBJ whole genome shotgun (WGS) entry which is preliminary data.</text>
</comment>
<dbReference type="Proteomes" id="UP000635387">
    <property type="component" value="Unassembled WGS sequence"/>
</dbReference>
<dbReference type="EMBL" id="BNAY01000001">
    <property type="protein sequence ID" value="GHH01054.1"/>
    <property type="molecule type" value="Genomic_DNA"/>
</dbReference>
<evidence type="ECO:0000256" key="1">
    <source>
        <dbReference type="SAM" id="Phobius"/>
    </source>
</evidence>
<organism evidence="2 3">
    <name type="scientific">Amycolatopsis oliviviridis</name>
    <dbReference type="NCBI Taxonomy" id="1471590"/>
    <lineage>
        <taxon>Bacteria</taxon>
        <taxon>Bacillati</taxon>
        <taxon>Actinomycetota</taxon>
        <taxon>Actinomycetes</taxon>
        <taxon>Pseudonocardiales</taxon>
        <taxon>Pseudonocardiaceae</taxon>
        <taxon>Amycolatopsis</taxon>
    </lineage>
</organism>
<protein>
    <recommendedName>
        <fullName evidence="4">Peptidase inhibitor family I36</fullName>
    </recommendedName>
</protein>
<keyword evidence="3" id="KW-1185">Reference proteome</keyword>
<feature type="transmembrane region" description="Helical" evidence="1">
    <location>
        <begin position="53"/>
        <end position="75"/>
    </location>
</feature>
<proteinExistence type="predicted"/>
<evidence type="ECO:0008006" key="4">
    <source>
        <dbReference type="Google" id="ProtNLM"/>
    </source>
</evidence>
<keyword evidence="1" id="KW-0812">Transmembrane</keyword>
<name>A0ABQ3L372_9PSEU</name>
<accession>A0ABQ3L372</accession>
<keyword evidence="1" id="KW-0472">Membrane</keyword>
<reference evidence="3" key="1">
    <citation type="journal article" date="2019" name="Int. J. Syst. Evol. Microbiol.">
        <title>The Global Catalogue of Microorganisms (GCM) 10K type strain sequencing project: providing services to taxonomists for standard genome sequencing and annotation.</title>
        <authorList>
            <consortium name="The Broad Institute Genomics Platform"/>
            <consortium name="The Broad Institute Genome Sequencing Center for Infectious Disease"/>
            <person name="Wu L."/>
            <person name="Ma J."/>
        </authorList>
    </citation>
    <scope>NUCLEOTIDE SEQUENCE [LARGE SCALE GENOMIC DNA]</scope>
    <source>
        <strain evidence="3">CGMCC 4.7683</strain>
    </source>
</reference>
<evidence type="ECO:0000313" key="3">
    <source>
        <dbReference type="Proteomes" id="UP000635387"/>
    </source>
</evidence>
<keyword evidence="1" id="KW-1133">Transmembrane helix</keyword>